<name>A0ABU7RY66_9ACTN</name>
<dbReference type="EMBL" id="JAZGQK010000020">
    <property type="protein sequence ID" value="MEE6261335.1"/>
    <property type="molecule type" value="Genomic_DNA"/>
</dbReference>
<gene>
    <name evidence="1" type="ORF">V1633_22900</name>
</gene>
<evidence type="ECO:0000313" key="1">
    <source>
        <dbReference type="EMBL" id="MEE6261335.1"/>
    </source>
</evidence>
<dbReference type="Proteomes" id="UP001332243">
    <property type="component" value="Unassembled WGS sequence"/>
</dbReference>
<comment type="caution">
    <text evidence="1">The sequence shown here is derived from an EMBL/GenBank/DDBJ whole genome shotgun (WGS) entry which is preliminary data.</text>
</comment>
<dbReference type="InterPro" id="IPR036689">
    <property type="entry name" value="ESAT-6-like_sf"/>
</dbReference>
<keyword evidence="2" id="KW-1185">Reference proteome</keyword>
<reference evidence="1 2" key="1">
    <citation type="submission" date="2024-01" db="EMBL/GenBank/DDBJ databases">
        <title>Genome insights into Plantactinospora sonchi sp. nov.</title>
        <authorList>
            <person name="Wang L."/>
        </authorList>
    </citation>
    <scope>NUCLEOTIDE SEQUENCE [LARGE SCALE GENOMIC DNA]</scope>
    <source>
        <strain evidence="1 2">NEAU-QY2</strain>
    </source>
</reference>
<protein>
    <recommendedName>
        <fullName evidence="3">WXG100 family type VII secretion target</fullName>
    </recommendedName>
</protein>
<dbReference type="RefSeq" id="WP_331216447.1">
    <property type="nucleotide sequence ID" value="NZ_JAZGQK010000020.1"/>
</dbReference>
<accession>A0ABU7RY66</accession>
<evidence type="ECO:0000313" key="2">
    <source>
        <dbReference type="Proteomes" id="UP001332243"/>
    </source>
</evidence>
<evidence type="ECO:0008006" key="3">
    <source>
        <dbReference type="Google" id="ProtNLM"/>
    </source>
</evidence>
<sequence>MTTQGGVPSAGTVAMRFEAVNAAGGSMFTYSKAIDEALQALHTALQPVRETWYLSGSASGLEAQMAEEALRGTLAEMSEIIASLGGVLQNAAAQAAVLDRALGQRIPGVAAGGTGR</sequence>
<dbReference type="Gene3D" id="1.10.287.1060">
    <property type="entry name" value="ESAT-6-like"/>
    <property type="match status" value="1"/>
</dbReference>
<dbReference type="SUPFAM" id="SSF140453">
    <property type="entry name" value="EsxAB dimer-like"/>
    <property type="match status" value="1"/>
</dbReference>
<organism evidence="1 2">
    <name type="scientific">Plantactinospora sonchi</name>
    <dbReference type="NCBI Taxonomy" id="1544735"/>
    <lineage>
        <taxon>Bacteria</taxon>
        <taxon>Bacillati</taxon>
        <taxon>Actinomycetota</taxon>
        <taxon>Actinomycetes</taxon>
        <taxon>Micromonosporales</taxon>
        <taxon>Micromonosporaceae</taxon>
        <taxon>Plantactinospora</taxon>
    </lineage>
</organism>
<proteinExistence type="predicted"/>